<dbReference type="Proteomes" id="UP000824241">
    <property type="component" value="Unassembled WGS sequence"/>
</dbReference>
<organism evidence="6 7">
    <name type="scientific">Candidatus Faecivivens stercoravium</name>
    <dbReference type="NCBI Taxonomy" id="2840803"/>
    <lineage>
        <taxon>Bacteria</taxon>
        <taxon>Bacillati</taxon>
        <taxon>Bacillota</taxon>
        <taxon>Clostridia</taxon>
        <taxon>Eubacteriales</taxon>
        <taxon>Oscillospiraceae</taxon>
        <taxon>Oscillospiraceae incertae sedis</taxon>
        <taxon>Candidatus Faecivivens</taxon>
    </lineage>
</organism>
<protein>
    <submittedName>
        <fullName evidence="6">Glycoside hydrolase family 2 protein</fullName>
    </submittedName>
</protein>
<reference evidence="6" key="1">
    <citation type="submission" date="2020-10" db="EMBL/GenBank/DDBJ databases">
        <authorList>
            <person name="Gilroy R."/>
        </authorList>
    </citation>
    <scope>NUCLEOTIDE SEQUENCE</scope>
    <source>
        <strain evidence="6">CHK189-12415</strain>
    </source>
</reference>
<proteinExistence type="inferred from homology"/>
<dbReference type="GO" id="GO:0005975">
    <property type="term" value="P:carbohydrate metabolic process"/>
    <property type="evidence" value="ECO:0007669"/>
    <property type="project" value="InterPro"/>
</dbReference>
<dbReference type="Pfam" id="PF02836">
    <property type="entry name" value="Glyco_hydro_2_C"/>
    <property type="match status" value="1"/>
</dbReference>
<comment type="caution">
    <text evidence="6">The sequence shown here is derived from an EMBL/GenBank/DDBJ whole genome shotgun (WGS) entry which is preliminary data.</text>
</comment>
<dbReference type="SUPFAM" id="SSF51445">
    <property type="entry name" value="(Trans)glycosidases"/>
    <property type="match status" value="1"/>
</dbReference>
<dbReference type="InterPro" id="IPR036156">
    <property type="entry name" value="Beta-gal/glucu_dom_sf"/>
</dbReference>
<evidence type="ECO:0000313" key="6">
    <source>
        <dbReference type="EMBL" id="HIR61501.1"/>
    </source>
</evidence>
<dbReference type="InterPro" id="IPR013783">
    <property type="entry name" value="Ig-like_fold"/>
</dbReference>
<evidence type="ECO:0000259" key="4">
    <source>
        <dbReference type="Pfam" id="PF00703"/>
    </source>
</evidence>
<dbReference type="Gene3D" id="2.60.120.260">
    <property type="entry name" value="Galactose-binding domain-like"/>
    <property type="match status" value="1"/>
</dbReference>
<feature type="domain" description="Glycoside hydrolase family 2 catalytic" evidence="5">
    <location>
        <begin position="243"/>
        <end position="362"/>
    </location>
</feature>
<evidence type="ECO:0000313" key="7">
    <source>
        <dbReference type="Proteomes" id="UP000824241"/>
    </source>
</evidence>
<gene>
    <name evidence="6" type="ORF">IAB37_08015</name>
</gene>
<dbReference type="GO" id="GO:0004553">
    <property type="term" value="F:hydrolase activity, hydrolyzing O-glycosyl compounds"/>
    <property type="evidence" value="ECO:0007669"/>
    <property type="project" value="InterPro"/>
</dbReference>
<feature type="domain" description="Glycoside hydrolase family 2 immunoglobulin-like beta-sandwich" evidence="4">
    <location>
        <begin position="162"/>
        <end position="235"/>
    </location>
</feature>
<dbReference type="InterPro" id="IPR006101">
    <property type="entry name" value="Glyco_hydro_2"/>
</dbReference>
<dbReference type="SUPFAM" id="SSF49303">
    <property type="entry name" value="beta-Galactosidase/glucuronidase domain"/>
    <property type="match status" value="1"/>
</dbReference>
<keyword evidence="3" id="KW-0326">Glycosidase</keyword>
<name>A0A9D1DZ48_9FIRM</name>
<evidence type="ECO:0000259" key="5">
    <source>
        <dbReference type="Pfam" id="PF02836"/>
    </source>
</evidence>
<dbReference type="InterPro" id="IPR051913">
    <property type="entry name" value="GH2_Domain-Containing"/>
</dbReference>
<evidence type="ECO:0000256" key="2">
    <source>
        <dbReference type="ARBA" id="ARBA00022801"/>
    </source>
</evidence>
<reference evidence="6" key="2">
    <citation type="journal article" date="2021" name="PeerJ">
        <title>Extensive microbial diversity within the chicken gut microbiome revealed by metagenomics and culture.</title>
        <authorList>
            <person name="Gilroy R."/>
            <person name="Ravi A."/>
            <person name="Getino M."/>
            <person name="Pursley I."/>
            <person name="Horton D.L."/>
            <person name="Alikhan N.F."/>
            <person name="Baker D."/>
            <person name="Gharbi K."/>
            <person name="Hall N."/>
            <person name="Watson M."/>
            <person name="Adriaenssens E.M."/>
            <person name="Foster-Nyarko E."/>
            <person name="Jarju S."/>
            <person name="Secka A."/>
            <person name="Antonio M."/>
            <person name="Oren A."/>
            <person name="Chaudhuri R.R."/>
            <person name="La Ragione R."/>
            <person name="Hildebrand F."/>
            <person name="Pallen M.J."/>
        </authorList>
    </citation>
    <scope>NUCLEOTIDE SEQUENCE</scope>
    <source>
        <strain evidence="6">CHK189-12415</strain>
    </source>
</reference>
<dbReference type="EMBL" id="DVHA01000258">
    <property type="protein sequence ID" value="HIR61501.1"/>
    <property type="molecule type" value="Genomic_DNA"/>
</dbReference>
<dbReference type="PRINTS" id="PR00132">
    <property type="entry name" value="GLHYDRLASE2"/>
</dbReference>
<evidence type="ECO:0000256" key="1">
    <source>
        <dbReference type="ARBA" id="ARBA00007401"/>
    </source>
</evidence>
<accession>A0A9D1DZ48</accession>
<dbReference type="Pfam" id="PF00703">
    <property type="entry name" value="Glyco_hydro_2"/>
    <property type="match status" value="1"/>
</dbReference>
<keyword evidence="2 6" id="KW-0378">Hydrolase</keyword>
<dbReference type="PANTHER" id="PTHR42732">
    <property type="entry name" value="BETA-GALACTOSIDASE"/>
    <property type="match status" value="1"/>
</dbReference>
<dbReference type="AlphaFoldDB" id="A0A9D1DZ48"/>
<dbReference type="InterPro" id="IPR008979">
    <property type="entry name" value="Galactose-bd-like_sf"/>
</dbReference>
<dbReference type="InterPro" id="IPR017853">
    <property type="entry name" value="GH"/>
</dbReference>
<dbReference type="InterPro" id="IPR006102">
    <property type="entry name" value="Ig-like_GH2"/>
</dbReference>
<evidence type="ECO:0000256" key="3">
    <source>
        <dbReference type="ARBA" id="ARBA00023295"/>
    </source>
</evidence>
<feature type="non-terminal residue" evidence="6">
    <location>
        <position position="371"/>
    </location>
</feature>
<dbReference type="InterPro" id="IPR006103">
    <property type="entry name" value="Glyco_hydro_2_cat"/>
</dbReference>
<dbReference type="Gene3D" id="3.20.20.80">
    <property type="entry name" value="Glycosidases"/>
    <property type="match status" value="1"/>
</dbReference>
<dbReference type="Gene3D" id="2.60.40.10">
    <property type="entry name" value="Immunoglobulins"/>
    <property type="match status" value="1"/>
</dbReference>
<sequence length="371" mass="40777">MKKTLFTGGWRFAAAGEPLRPVILPHDAMLHRPRDPAAPSSSAGAYFPGGRYVYEKSFTLDAEAVSRHTLFYFEGVYKNARVLINGAAAGQNAYGYLPFSVPAGGLLREGENCIRVECDNVDQPDSRWYSGAGIYLPVWMLTGPSASLEPGSVRVTTTSVDPPAVRVETAVSEGEVSVEILDGEQVIAAAEGADVAIPLPGAGLWSEESPKLYSARVTRRMGEETDTETVSFGIRTIAYSPQGFFVNGRRTLLRGGCVHHDNGILGAATFDESVWRRVRMLKEAGFNAIRLAHNPCCRAMLEACDKLGMYIMDESWDMWFSRKSRYDYASQWPDHYKDDLAAMVRKDYNHPSVILYSIGNEVSEPAGDQGL</sequence>
<comment type="similarity">
    <text evidence="1">Belongs to the glycosyl hydrolase 2 family.</text>
</comment>
<dbReference type="PANTHER" id="PTHR42732:SF1">
    <property type="entry name" value="BETA-MANNOSIDASE"/>
    <property type="match status" value="1"/>
</dbReference>
<dbReference type="SUPFAM" id="SSF49785">
    <property type="entry name" value="Galactose-binding domain-like"/>
    <property type="match status" value="1"/>
</dbReference>